<dbReference type="AlphaFoldDB" id="A0A9P6Y4U1"/>
<name>A0A9P6Y4U1_RHIOR</name>
<reference evidence="1" key="1">
    <citation type="journal article" date="2020" name="Microb. Genom.">
        <title>Genetic diversity of clinical and environmental Mucorales isolates obtained from an investigation of mucormycosis cases among solid organ transplant recipients.</title>
        <authorList>
            <person name="Nguyen M.H."/>
            <person name="Kaul D."/>
            <person name="Muto C."/>
            <person name="Cheng S.J."/>
            <person name="Richter R.A."/>
            <person name="Bruno V.M."/>
            <person name="Liu G."/>
            <person name="Beyhan S."/>
            <person name="Sundermann A.J."/>
            <person name="Mounaud S."/>
            <person name="Pasculle A.W."/>
            <person name="Nierman W.C."/>
            <person name="Driscoll E."/>
            <person name="Cumbie R."/>
            <person name="Clancy C.J."/>
            <person name="Dupont C.L."/>
        </authorList>
    </citation>
    <scope>NUCLEOTIDE SEQUENCE</scope>
    <source>
        <strain evidence="1">GL16</strain>
    </source>
</reference>
<protein>
    <submittedName>
        <fullName evidence="1">Uncharacterized protein</fullName>
    </submittedName>
</protein>
<dbReference type="OMA" id="ACIAQWL"/>
<accession>A0A9P6Y4U1</accession>
<comment type="caution">
    <text evidence="1">The sequence shown here is derived from an EMBL/GenBank/DDBJ whole genome shotgun (WGS) entry which is preliminary data.</text>
</comment>
<evidence type="ECO:0000313" key="1">
    <source>
        <dbReference type="EMBL" id="KAG1539403.1"/>
    </source>
</evidence>
<sequence length="85" mass="9698">MCDYPEVYIHPTCAYVHSIQDGETILEQSSGEYLSSSYVAEWLEKSPRARATLTLFDETIELPMYTLRRRNAIVADLPEAPLICD</sequence>
<organism evidence="1 2">
    <name type="scientific">Rhizopus oryzae</name>
    <name type="common">Mucormycosis agent</name>
    <name type="synonym">Rhizopus arrhizus var. delemar</name>
    <dbReference type="NCBI Taxonomy" id="64495"/>
    <lineage>
        <taxon>Eukaryota</taxon>
        <taxon>Fungi</taxon>
        <taxon>Fungi incertae sedis</taxon>
        <taxon>Mucoromycota</taxon>
        <taxon>Mucoromycotina</taxon>
        <taxon>Mucoromycetes</taxon>
        <taxon>Mucorales</taxon>
        <taxon>Mucorineae</taxon>
        <taxon>Rhizopodaceae</taxon>
        <taxon>Rhizopus</taxon>
    </lineage>
</organism>
<proteinExistence type="predicted"/>
<gene>
    <name evidence="1" type="ORF">G6F51_009160</name>
</gene>
<dbReference type="OrthoDB" id="2217297at2759"/>
<evidence type="ECO:0000313" key="2">
    <source>
        <dbReference type="Proteomes" id="UP000717996"/>
    </source>
</evidence>
<dbReference type="Proteomes" id="UP000717996">
    <property type="component" value="Unassembled WGS sequence"/>
</dbReference>
<dbReference type="EMBL" id="JAANIT010001627">
    <property type="protein sequence ID" value="KAG1539403.1"/>
    <property type="molecule type" value="Genomic_DNA"/>
</dbReference>